<comment type="caution">
    <text evidence="3">The sequence shown here is derived from an EMBL/GenBank/DDBJ whole genome shotgun (WGS) entry which is preliminary data.</text>
</comment>
<evidence type="ECO:0000259" key="2">
    <source>
        <dbReference type="Pfam" id="PF03886"/>
    </source>
</evidence>
<proteinExistence type="predicted"/>
<dbReference type="Gene3D" id="3.40.50.10610">
    <property type="entry name" value="ABC-type transport auxiliary lipoprotein component"/>
    <property type="match status" value="1"/>
</dbReference>
<reference evidence="3 4" key="1">
    <citation type="submission" date="2021-04" db="EMBL/GenBank/DDBJ databases">
        <title>Pseudomonas boanensis sp. nov., a bacterium isolated from river water used for household purposes in Boane District, Mozambique.</title>
        <authorList>
            <person name="Nicklasson M."/>
            <person name="Martin-Rodriguez A.J."/>
            <person name="Thorell K."/>
            <person name="Neves L."/>
            <person name="Mussagy A."/>
            <person name="Rydberg H.A."/>
            <person name="Hernroth B."/>
            <person name="Svensson-Stadler L."/>
            <person name="Sjoling A."/>
        </authorList>
    </citation>
    <scope>NUCLEOTIDE SEQUENCE [LARGE SCALE GENOMIC DNA]</scope>
    <source>
        <strain evidence="3 4">DB1</strain>
    </source>
</reference>
<feature type="signal peptide" evidence="1">
    <location>
        <begin position="1"/>
        <end position="18"/>
    </location>
</feature>
<dbReference type="Pfam" id="PF03886">
    <property type="entry name" value="ABC_trans_aux"/>
    <property type="match status" value="1"/>
</dbReference>
<dbReference type="RefSeq" id="WP_215379951.1">
    <property type="nucleotide sequence ID" value="NZ_JAGTIS010000017.1"/>
</dbReference>
<dbReference type="EMBL" id="JAGTIS010000017">
    <property type="protein sequence ID" value="MBT8768882.1"/>
    <property type="molecule type" value="Genomic_DNA"/>
</dbReference>
<organism evidence="3 4">
    <name type="scientific">Metapseudomonas boanensis</name>
    <dbReference type="NCBI Taxonomy" id="2822138"/>
    <lineage>
        <taxon>Bacteria</taxon>
        <taxon>Pseudomonadati</taxon>
        <taxon>Pseudomonadota</taxon>
        <taxon>Gammaproteobacteria</taxon>
        <taxon>Pseudomonadales</taxon>
        <taxon>Pseudomonadaceae</taxon>
        <taxon>Metapseudomonas</taxon>
    </lineage>
</organism>
<feature type="domain" description="ABC-type transport auxiliary lipoprotein component" evidence="2">
    <location>
        <begin position="31"/>
        <end position="190"/>
    </location>
</feature>
<keyword evidence="4" id="KW-1185">Reference proteome</keyword>
<dbReference type="PROSITE" id="PS51257">
    <property type="entry name" value="PROKAR_LIPOPROTEIN"/>
    <property type="match status" value="1"/>
</dbReference>
<feature type="chain" id="PRO_5046976891" evidence="1">
    <location>
        <begin position="19"/>
        <end position="206"/>
    </location>
</feature>
<dbReference type="SUPFAM" id="SSF159594">
    <property type="entry name" value="XCC0632-like"/>
    <property type="match status" value="1"/>
</dbReference>
<gene>
    <name evidence="3" type="ORF">J7302_22510</name>
</gene>
<dbReference type="Proteomes" id="UP001519667">
    <property type="component" value="Unassembled WGS sequence"/>
</dbReference>
<accession>A0ABS5XMG3</accession>
<keyword evidence="1" id="KW-0732">Signal</keyword>
<evidence type="ECO:0000313" key="3">
    <source>
        <dbReference type="EMBL" id="MBT8768882.1"/>
    </source>
</evidence>
<sequence length="206" mass="22517">MKRIFPLGVLLVSSLLGACSILPEREELDVYVLPTSNPPSRVQVKAVDWSLRVNRPQASQTLDSTRIAVAPAGDRLSAYKGVRWSDRAPVLVRDRLVDAFLSDGRVGEVSSDDSRLQADLELTGDLRAFQSEYRSGTPEAHVLLDARLVQSGTRRIVASQRFEVREPATGTSPEQVVTAFGKASDTLSAKVLEWTLAKGRGITESK</sequence>
<name>A0ABS5XMG3_9GAMM</name>
<protein>
    <submittedName>
        <fullName evidence="3">Membrane integrity-associated transporter subunit PqiC</fullName>
    </submittedName>
</protein>
<dbReference type="InterPro" id="IPR005586">
    <property type="entry name" value="ABC_trans_aux"/>
</dbReference>
<evidence type="ECO:0000313" key="4">
    <source>
        <dbReference type="Proteomes" id="UP001519667"/>
    </source>
</evidence>
<evidence type="ECO:0000256" key="1">
    <source>
        <dbReference type="SAM" id="SignalP"/>
    </source>
</evidence>